<comment type="caution">
    <text evidence="1">The sequence shown here is derived from an EMBL/GenBank/DDBJ whole genome shotgun (WGS) entry which is preliminary data.</text>
</comment>
<protein>
    <submittedName>
        <fullName evidence="1">Uncharacterized protein</fullName>
    </submittedName>
</protein>
<evidence type="ECO:0000313" key="2">
    <source>
        <dbReference type="Proteomes" id="UP001469553"/>
    </source>
</evidence>
<reference evidence="1 2" key="1">
    <citation type="submission" date="2021-06" db="EMBL/GenBank/DDBJ databases">
        <authorList>
            <person name="Palmer J.M."/>
        </authorList>
    </citation>
    <scope>NUCLEOTIDE SEQUENCE [LARGE SCALE GENOMIC DNA]</scope>
    <source>
        <strain evidence="1 2">AS_MEX2019</strain>
        <tissue evidence="1">Muscle</tissue>
    </source>
</reference>
<proteinExistence type="predicted"/>
<name>A0ABV0YIN1_9TELE</name>
<organism evidence="1 2">
    <name type="scientific">Ameca splendens</name>
    <dbReference type="NCBI Taxonomy" id="208324"/>
    <lineage>
        <taxon>Eukaryota</taxon>
        <taxon>Metazoa</taxon>
        <taxon>Chordata</taxon>
        <taxon>Craniata</taxon>
        <taxon>Vertebrata</taxon>
        <taxon>Euteleostomi</taxon>
        <taxon>Actinopterygii</taxon>
        <taxon>Neopterygii</taxon>
        <taxon>Teleostei</taxon>
        <taxon>Neoteleostei</taxon>
        <taxon>Acanthomorphata</taxon>
        <taxon>Ovalentaria</taxon>
        <taxon>Atherinomorphae</taxon>
        <taxon>Cyprinodontiformes</taxon>
        <taxon>Goodeidae</taxon>
        <taxon>Ameca</taxon>
    </lineage>
</organism>
<accession>A0ABV0YIN1</accession>
<evidence type="ECO:0000313" key="1">
    <source>
        <dbReference type="EMBL" id="MEQ2293695.1"/>
    </source>
</evidence>
<sequence length="134" mass="14891">MRPYYVSWEFSHVTAVHIPALLMRTQALMLCSRSSAGCRHCTHMFCSSSLETSNTHLPHQVCPHTPNMSPAQPETIKILNLFYASTKETPLGRADHNIVHLQTLYKPVIHRQNCGATCGEEVDCGEQGSSQGLL</sequence>
<gene>
    <name evidence="1" type="ORF">AMECASPLE_036158</name>
</gene>
<dbReference type="EMBL" id="JAHRIP010033838">
    <property type="protein sequence ID" value="MEQ2293695.1"/>
    <property type="molecule type" value="Genomic_DNA"/>
</dbReference>
<keyword evidence="2" id="KW-1185">Reference proteome</keyword>
<dbReference type="Proteomes" id="UP001469553">
    <property type="component" value="Unassembled WGS sequence"/>
</dbReference>